<evidence type="ECO:0000256" key="2">
    <source>
        <dbReference type="ARBA" id="ARBA00022723"/>
    </source>
</evidence>
<keyword evidence="5" id="KW-0732">Signal</keyword>
<evidence type="ECO:0000256" key="1">
    <source>
        <dbReference type="ARBA" id="ARBA00022617"/>
    </source>
</evidence>
<dbReference type="EMBL" id="QNRR01000011">
    <property type="protein sequence ID" value="RBP38535.1"/>
    <property type="molecule type" value="Genomic_DNA"/>
</dbReference>
<reference evidence="7 8" key="1">
    <citation type="submission" date="2018-06" db="EMBL/GenBank/DDBJ databases">
        <title>Genomic Encyclopedia of Type Strains, Phase IV (KMG-IV): sequencing the most valuable type-strain genomes for metagenomic binning, comparative biology and taxonomic classification.</title>
        <authorList>
            <person name="Goeker M."/>
        </authorList>
    </citation>
    <scope>NUCLEOTIDE SEQUENCE [LARGE SCALE GENOMIC DNA]</scope>
    <source>
        <strain evidence="7 8">DSM 25532</strain>
    </source>
</reference>
<dbReference type="InterPro" id="IPR055557">
    <property type="entry name" value="DUF7133"/>
</dbReference>
<dbReference type="NCBIfam" id="TIGR02603">
    <property type="entry name" value="CxxCH_TIGR02603"/>
    <property type="match status" value="1"/>
</dbReference>
<dbReference type="InterPro" id="IPR011989">
    <property type="entry name" value="ARM-like"/>
</dbReference>
<evidence type="ECO:0000256" key="3">
    <source>
        <dbReference type="ARBA" id="ARBA00023004"/>
    </source>
</evidence>
<feature type="chain" id="PRO_5016784987" evidence="5">
    <location>
        <begin position="24"/>
        <end position="1042"/>
    </location>
</feature>
<dbReference type="InterPro" id="IPR011041">
    <property type="entry name" value="Quinoprot_gluc/sorb_DH_b-prop"/>
</dbReference>
<keyword evidence="2 4" id="KW-0479">Metal-binding</keyword>
<evidence type="ECO:0000313" key="8">
    <source>
        <dbReference type="Proteomes" id="UP000253426"/>
    </source>
</evidence>
<feature type="domain" description="Cytochrome c" evidence="6">
    <location>
        <begin position="909"/>
        <end position="1042"/>
    </location>
</feature>
<dbReference type="InterPro" id="IPR016024">
    <property type="entry name" value="ARM-type_fold"/>
</dbReference>
<dbReference type="Gene3D" id="1.10.760.10">
    <property type="entry name" value="Cytochrome c-like domain"/>
    <property type="match status" value="1"/>
</dbReference>
<evidence type="ECO:0000256" key="5">
    <source>
        <dbReference type="SAM" id="SignalP"/>
    </source>
</evidence>
<dbReference type="SUPFAM" id="SSF48371">
    <property type="entry name" value="ARM repeat"/>
    <property type="match status" value="1"/>
</dbReference>
<dbReference type="PROSITE" id="PS51007">
    <property type="entry name" value="CYTC"/>
    <property type="match status" value="1"/>
</dbReference>
<evidence type="ECO:0000313" key="7">
    <source>
        <dbReference type="EMBL" id="RBP38535.1"/>
    </source>
</evidence>
<evidence type="ECO:0000256" key="4">
    <source>
        <dbReference type="PROSITE-ProRule" id="PRU00433"/>
    </source>
</evidence>
<proteinExistence type="predicted"/>
<dbReference type="NCBIfam" id="TIGR02604">
    <property type="entry name" value="Piru_Ver_Nterm"/>
    <property type="match status" value="1"/>
</dbReference>
<dbReference type="AlphaFoldDB" id="A0A366HBI5"/>
<dbReference type="Pfam" id="PF00034">
    <property type="entry name" value="Cytochrom_C"/>
    <property type="match status" value="1"/>
</dbReference>
<dbReference type="InterPro" id="IPR036909">
    <property type="entry name" value="Cyt_c-like_dom_sf"/>
</dbReference>
<comment type="caution">
    <text evidence="7">The sequence shown here is derived from an EMBL/GenBank/DDBJ whole genome shotgun (WGS) entry which is preliminary data.</text>
</comment>
<dbReference type="PANTHER" id="PTHR33546:SF1">
    <property type="entry name" value="LARGE, MULTIFUNCTIONAL SECRETED PROTEIN"/>
    <property type="match status" value="1"/>
</dbReference>
<dbReference type="Gene3D" id="2.120.10.30">
    <property type="entry name" value="TolB, C-terminal domain"/>
    <property type="match status" value="1"/>
</dbReference>
<dbReference type="InterPro" id="IPR011042">
    <property type="entry name" value="6-blade_b-propeller_TolB-like"/>
</dbReference>
<keyword evidence="1 4" id="KW-0349">Heme</keyword>
<gene>
    <name evidence="7" type="ORF">DES53_11153</name>
</gene>
<keyword evidence="3 4" id="KW-0408">Iron</keyword>
<dbReference type="RefSeq" id="WP_170157369.1">
    <property type="nucleotide sequence ID" value="NZ_QNRR01000011.1"/>
</dbReference>
<dbReference type="GO" id="GO:0046872">
    <property type="term" value="F:metal ion binding"/>
    <property type="evidence" value="ECO:0007669"/>
    <property type="project" value="UniProtKB-KW"/>
</dbReference>
<dbReference type="Pfam" id="PF23500">
    <property type="entry name" value="DUF7133"/>
    <property type="match status" value="1"/>
</dbReference>
<feature type="signal peptide" evidence="5">
    <location>
        <begin position="1"/>
        <end position="23"/>
    </location>
</feature>
<dbReference type="GO" id="GO:0009055">
    <property type="term" value="F:electron transfer activity"/>
    <property type="evidence" value="ECO:0007669"/>
    <property type="project" value="InterPro"/>
</dbReference>
<evidence type="ECO:0000259" key="6">
    <source>
        <dbReference type="PROSITE" id="PS51007"/>
    </source>
</evidence>
<dbReference type="SUPFAM" id="SSF50952">
    <property type="entry name" value="Soluble quinoprotein glucose dehydrogenase"/>
    <property type="match status" value="1"/>
</dbReference>
<name>A0A366HBI5_9BACT</name>
<accession>A0A366HBI5</accession>
<dbReference type="InterPro" id="IPR013427">
    <property type="entry name" value="Haem-bd_dom_put"/>
</dbReference>
<keyword evidence="8" id="KW-1185">Reference proteome</keyword>
<organism evidence="7 8">
    <name type="scientific">Roseimicrobium gellanilyticum</name>
    <dbReference type="NCBI Taxonomy" id="748857"/>
    <lineage>
        <taxon>Bacteria</taxon>
        <taxon>Pseudomonadati</taxon>
        <taxon>Verrucomicrobiota</taxon>
        <taxon>Verrucomicrobiia</taxon>
        <taxon>Verrucomicrobiales</taxon>
        <taxon>Verrucomicrobiaceae</taxon>
        <taxon>Roseimicrobium</taxon>
    </lineage>
</organism>
<dbReference type="Proteomes" id="UP000253426">
    <property type="component" value="Unassembled WGS sequence"/>
</dbReference>
<dbReference type="PANTHER" id="PTHR33546">
    <property type="entry name" value="LARGE, MULTIFUNCTIONAL SECRETED PROTEIN-RELATED"/>
    <property type="match status" value="1"/>
</dbReference>
<dbReference type="InterPro" id="IPR009056">
    <property type="entry name" value="Cyt_c-like_dom"/>
</dbReference>
<dbReference type="GO" id="GO:0020037">
    <property type="term" value="F:heme binding"/>
    <property type="evidence" value="ECO:0007669"/>
    <property type="project" value="InterPro"/>
</dbReference>
<dbReference type="Gene3D" id="1.25.10.10">
    <property type="entry name" value="Leucine-rich Repeat Variant"/>
    <property type="match status" value="1"/>
</dbReference>
<protein>
    <submittedName>
        <fullName evidence="7">Putative membrane-bound dehydrogenase-like protein</fullName>
    </submittedName>
</protein>
<dbReference type="SUPFAM" id="SSF46626">
    <property type="entry name" value="Cytochrome c"/>
    <property type="match status" value="1"/>
</dbReference>
<sequence length="1042" mass="112812">MKPRSVLPYLLAFAGLSNSVLHAQQPRAQIQLQSDSKRIESKTTYAKAYGETKGAVTVDPAKDLPRYPAVEPKDAIATFQVKKGFALEFAAHEPNVRSPIAISFDEHGRMFVCEMIDYSEMRDANPHLGRVSMLEDKDGDGFFETAKVFADNLAWPTGLICANGGVFVVATPDIIFFKDTDGDGKSDVRDTMYTGFGTGLKILNVQGMANCPQWGLDNRIHVQAGGGNRGKVKCLKRPELPEMELGGRDFWFDPRTLEFGLEAGGGQYGMSFDDWGRKYVCSNSDHLQFFIYDDRFATRNPFFTMPPTKRSVAVDGGAAEVFRISPDEPWRIIRTRWRVAGVVKGAVEGGGRVSGYFTGATGTTVYRGDAYGPEFVNNTFSGDAGGQLVHRKIISPDGVSVKGARPADEQGYEFLASKDTWVRTVNFANAPDGHLYICDMYREVIEHPWSIPDEIKKHIDLNSGNDRGRIYRLIKNGQNPKKVAPLAEVSLQDLVNTLESPNGWHRDCASRLIYERNEKAAVPLLDSLIRKTSNPLAKLHVLGCLDGFKALTDEHLVIALKDSNEHVRARAVMLAAIRTNGKIPSPVLWKSLEPLVKDASPRVRLHLAFLLGGMDDGSKDGIEPFLSKPVDRPNPHYAALQLAEVSADDEYITSAILAAPPQRALRLLENIISTRSAPLQGKFAADLIRIIGSAGDPTANSYVLKLLSASNAPAASRNLWISSYTQGLKRAGTTLEKADKEGKLSAVFTTASSVAGNPSAKETERLDAIAFMESAPFAQAKAALTPCLASGQPEAVQAAAVKTLATWSADDATKAIINHWSTYTPKAREAALAALVARPARIVALLTAMQGGGEKGIKPADLSAAQVQALLKLEDKAIAKSAREVLASVIPPSRESVIAKFQPALTSKGDTAKGQVVFMQRCFACHRAAGQGLEVGPDLITVKTKGRDALLTAILDPHKEVAPQYIAYAVNTKDGQTLSGIITQDEAASMTIKMMGGAQLNIPRSNIKGSSSSSQSLMPEGLETGMTTQDMADLLDFIEGLK</sequence>
<dbReference type="InterPro" id="IPR013428">
    <property type="entry name" value="Membrane-bound_put_N"/>
</dbReference>